<accession>Q6Z3D8</accession>
<reference evidence="4" key="6">
    <citation type="journal article" date="2008" name="Nucleic Acids Res.">
        <title>The Rice Annotation Project Database (RAP-DB): 2008 update.</title>
        <authorList>
            <consortium name="The Rice Annotation Project (RAP)"/>
            <person name="Tanaka T."/>
            <person name="Antonio B.A."/>
            <person name="Kikuchi S."/>
            <person name="Matsumoto T."/>
            <person name="Nagamura Y."/>
            <person name="Numa H."/>
            <person name="Sakai H."/>
            <person name="Wu J."/>
            <person name="Itoh T."/>
            <person name="Sasaki T."/>
            <person name="Aono R."/>
            <person name="Fujii Y."/>
            <person name="Habara T."/>
            <person name="Harada E."/>
            <person name="Kanno M."/>
            <person name="Kawahara Y."/>
            <person name="Kawashima H."/>
            <person name="Kubooka H."/>
            <person name="Matsuya A."/>
            <person name="Nakaoka H."/>
            <person name="Saichi N."/>
            <person name="Sanbonmatsu R."/>
            <person name="Sato Y."/>
            <person name="Shinso Y."/>
            <person name="Suzuki M."/>
            <person name="Takeda J."/>
            <person name="Tanino M."/>
            <person name="Todokoro F."/>
            <person name="Yamaguchi K."/>
            <person name="Yamamoto N."/>
            <person name="Yamasaki C."/>
            <person name="Imanishi T."/>
            <person name="Okido T."/>
            <person name="Tada M."/>
            <person name="Ikeo K."/>
            <person name="Tateno Y."/>
            <person name="Gojobori T."/>
            <person name="Lin Y.C."/>
            <person name="Wei F.J."/>
            <person name="Hsing Y.I."/>
            <person name="Zhao Q."/>
            <person name="Han B."/>
            <person name="Kramer M.R."/>
            <person name="McCombie R.W."/>
            <person name="Lonsdale D."/>
            <person name="O'Donovan C.C."/>
            <person name="Whitfield E.J."/>
            <person name="Apweiler R."/>
            <person name="Koyanagi K.O."/>
            <person name="Khurana J.P."/>
            <person name="Raghuvanshi S."/>
            <person name="Singh N.K."/>
            <person name="Tyagi A.K."/>
            <person name="Haberer G."/>
            <person name="Fujisawa M."/>
            <person name="Hosokawa S."/>
            <person name="Ito Y."/>
            <person name="Ikawa H."/>
            <person name="Shibata M."/>
            <person name="Yamamoto M."/>
            <person name="Bruskiewich R.M."/>
            <person name="Hoen D.R."/>
            <person name="Bureau TE."/>
            <person name="Namiki N."/>
            <person name="Ohyanagi H."/>
            <person name="Sakai Y."/>
            <person name="Nobushima S."/>
            <person name="Sakata K."/>
            <person name="Barrero R.A."/>
            <person name="Sato Y."/>
            <person name="Souvorov A."/>
            <person name="Smith-White B."/>
            <person name="Tatusova T."/>
            <person name="An S."/>
            <person name="An G."/>
            <person name="OOta S."/>
            <person name="Fuks G."/>
            <person name="Messing J."/>
            <person name="Christie K.R."/>
            <person name="Lieberherr D."/>
            <person name="Kim H."/>
            <person name="Zuccolo A."/>
            <person name="Wing R.A."/>
            <person name="Nobuta K."/>
            <person name="Green P.J."/>
            <person name="Lu C."/>
            <person name="Meyers BC."/>
            <person name="Chaparro C."/>
            <person name="Piegu B."/>
            <person name="Panaud O."/>
            <person name="Echeverria M."/>
        </authorList>
    </citation>
    <scope>NUCLEOTIDE SEQUENCE</scope>
</reference>
<reference evidence="2" key="1">
    <citation type="submission" date="2002-05" db="EMBL/GenBank/DDBJ databases">
        <title>Oryza sativa nipponbare(GA3) genomic DNA, chromosome 8, BAC clone:OSJNBa0025J22.</title>
        <authorList>
            <person name="Sasaki T."/>
            <person name="Matsumoto T."/>
            <person name="Katayose Y."/>
        </authorList>
    </citation>
    <scope>NUCLEOTIDE SEQUENCE</scope>
</reference>
<protein>
    <submittedName>
        <fullName evidence="4">Os08g0507350 protein</fullName>
    </submittedName>
</protein>
<reference evidence="4" key="5">
    <citation type="journal article" date="2007" name="Genome Res.">
        <title>Curated Genome Annotation of Oryza sativa ssp. japonica and Comparative Genome Analysis with Arabidopsis thaliana.</title>
        <authorList>
            <consortium name="The Rice Annotation Project (RAP)"/>
            <person name="Itoh T."/>
            <person name="Tanaka T."/>
            <person name="Barrero R.A."/>
            <person name="Yamasaki C."/>
            <person name="Fujii Y."/>
            <person name="Hilton P.B."/>
            <person name="Antonio B.A."/>
            <person name="Aono H."/>
            <person name="Apweiler R."/>
            <person name="Bruskiewich R."/>
            <person name="Bureau T."/>
            <person name="Burr F."/>
            <person name="Costa de Oliveira A."/>
            <person name="Fuks G."/>
            <person name="Habara T."/>
            <person name="Haberer G."/>
            <person name="Han B."/>
            <person name="Harada E."/>
            <person name="Hiraki A.T."/>
            <person name="Hirochika H."/>
            <person name="Hoen D."/>
            <person name="Hokari H."/>
            <person name="Hosokawa S."/>
            <person name="Hsing Y."/>
            <person name="Ikawa H."/>
            <person name="Ikeo K."/>
            <person name="Imanishi T."/>
            <person name="Ito Y."/>
            <person name="Jaiswal P."/>
            <person name="Kanno M."/>
            <person name="Kawahara Y."/>
            <person name="Kawamura T."/>
            <person name="Kawashima H."/>
            <person name="Khurana J.P."/>
            <person name="Kikuchi S."/>
            <person name="Komatsu S."/>
            <person name="Koyanagi K.O."/>
            <person name="Kubooka H."/>
            <person name="Lieberherr D."/>
            <person name="Lin Y.C."/>
            <person name="Lonsdale D."/>
            <person name="Matsumoto T."/>
            <person name="Matsuya A."/>
            <person name="McCombie W.R."/>
            <person name="Messing J."/>
            <person name="Miyao A."/>
            <person name="Mulder N."/>
            <person name="Nagamura Y."/>
            <person name="Nam J."/>
            <person name="Namiki N."/>
            <person name="Numa H."/>
            <person name="Nurimoto S."/>
            <person name="O'donovan C."/>
            <person name="Ohyanagi H."/>
            <person name="Okido T."/>
            <person name="Oota S."/>
            <person name="Osato N."/>
            <person name="Palmer L.E."/>
            <person name="Quetier F."/>
            <person name="Raghuvanshi S."/>
            <person name="Saichi N."/>
            <person name="Sakai H."/>
            <person name="Sakai Y."/>
            <person name="Sakata K."/>
            <person name="Sakurai T."/>
            <person name="Sato F."/>
            <person name="Sato Y."/>
            <person name="Schoof H."/>
            <person name="Seki M."/>
            <person name="Shibata M."/>
            <person name="Shimizu Y."/>
            <person name="Shinozaki K."/>
            <person name="Shinso Y."/>
            <person name="Singh N.K."/>
            <person name="Smith-White B."/>
            <person name="Takeda J."/>
            <person name="Tanino M."/>
            <person name="Tatusova T."/>
            <person name="Thongjuea S."/>
            <person name="Todokoro F."/>
            <person name="Tsugane M."/>
            <person name="Tyagi A.K."/>
            <person name="Vanavichit A."/>
            <person name="Wang A."/>
            <person name="Wing R.A."/>
            <person name="Yamaguchi K."/>
            <person name="Yamamoto M."/>
            <person name="Yamamoto N."/>
            <person name="Yu Y."/>
            <person name="Zhang H."/>
            <person name="Zhao Q."/>
            <person name="Higo K."/>
            <person name="Burr B."/>
            <person name="Gojobori T."/>
            <person name="Sasaki T."/>
        </authorList>
    </citation>
    <scope>NUCLEOTIDE SEQUENCE</scope>
</reference>
<dbReference type="EMBL" id="AP005245">
    <property type="protein sequence ID" value="BAD10193.1"/>
    <property type="molecule type" value="Genomic_DNA"/>
</dbReference>
<evidence type="ECO:0000313" key="4">
    <source>
        <dbReference type="EMBL" id="BAH94380.1"/>
    </source>
</evidence>
<evidence type="ECO:0000313" key="3">
    <source>
        <dbReference type="EMBL" id="BAD10233.1"/>
    </source>
</evidence>
<reference evidence="5" key="7">
    <citation type="journal article" date="2008" name="Nucleic Acids Res.">
        <title>The rice annotation project database (RAP-DB): 2008 update.</title>
        <authorList>
            <consortium name="The rice annotation project (RAP)"/>
        </authorList>
    </citation>
    <scope>GENOME REANNOTATION</scope>
    <source>
        <strain evidence="5">cv. Nipponbare</strain>
    </source>
</reference>
<evidence type="ECO:0000256" key="1">
    <source>
        <dbReference type="SAM" id="MobiDB-lite"/>
    </source>
</evidence>
<gene>
    <name evidence="4" type="ordered locus">Os08g0507350</name>
    <name evidence="2" type="ORF">OSJNBa0025J22.50</name>
    <name evidence="3" type="ORF">OSJNBb0064I19.7</name>
</gene>
<name>Q6Z3D8_ORYSJ</name>
<dbReference type="EMBL" id="AP008214">
    <property type="protein sequence ID" value="BAH94380.1"/>
    <property type="molecule type" value="Genomic_DNA"/>
</dbReference>
<evidence type="ECO:0000313" key="5">
    <source>
        <dbReference type="Proteomes" id="UP000000763"/>
    </source>
</evidence>
<organism evidence="3 5">
    <name type="scientific">Oryza sativa subsp. japonica</name>
    <name type="common">Rice</name>
    <dbReference type="NCBI Taxonomy" id="39947"/>
    <lineage>
        <taxon>Eukaryota</taxon>
        <taxon>Viridiplantae</taxon>
        <taxon>Streptophyta</taxon>
        <taxon>Embryophyta</taxon>
        <taxon>Tracheophyta</taxon>
        <taxon>Spermatophyta</taxon>
        <taxon>Magnoliopsida</taxon>
        <taxon>Liliopsida</taxon>
        <taxon>Poales</taxon>
        <taxon>Poaceae</taxon>
        <taxon>BOP clade</taxon>
        <taxon>Oryzoideae</taxon>
        <taxon>Oryzeae</taxon>
        <taxon>Oryzinae</taxon>
        <taxon>Oryza</taxon>
        <taxon>Oryza sativa</taxon>
    </lineage>
</organism>
<dbReference type="AlphaFoldDB" id="Q6Z3D8"/>
<reference evidence="4" key="4">
    <citation type="journal article" date="2006" name="Nucleic Acids Res.">
        <title>The Rice Annotation Project Database (RAP-DB): hub for Oryza sativa ssp. japonica genome information.</title>
        <authorList>
            <person name="Ohyanagi H."/>
            <person name="Tanaka T."/>
            <person name="Sakai H."/>
            <person name="Shigemoto Y."/>
            <person name="Yamaguchi K."/>
            <person name="Habara T."/>
            <person name="Fujii Y."/>
            <person name="Antonio B.A."/>
            <person name="Nagamura Y."/>
            <person name="Imanishi T."/>
            <person name="Ikeo K."/>
            <person name="Itoh T."/>
            <person name="Gojobori T."/>
            <person name="Sasaki T."/>
        </authorList>
    </citation>
    <scope>NUCLEOTIDE SEQUENCE</scope>
</reference>
<sequence>MEPPYAVDAHALINLVENPSCHPSHLQPSSAMAQLWRPCASSLQAPPQPVGSLRSFSAPPLAAAGSPSAGLPCVPCSPAASARSGGRRRRLKTTFSRATDKPSPLLLFPLET</sequence>
<reference evidence="4" key="8">
    <citation type="submission" date="2012-08" db="EMBL/GenBank/DDBJ databases">
        <title>Oryza sativa nipponbare(GA3) genomic DNA, chromosome 8.</title>
        <authorList>
            <consortium name="IRGSP(International Rice Genome Sequencing Project)"/>
        </authorList>
    </citation>
    <scope>NUCLEOTIDE SEQUENCE</scope>
</reference>
<dbReference type="Proteomes" id="UP000000763">
    <property type="component" value="Chromosome 8"/>
</dbReference>
<reference evidence="4" key="9">
    <citation type="submission" date="2012-08" db="EMBL/GenBank/DDBJ databases">
        <title>The Second Rice Annotation Project Meeting (RAP2).</title>
        <authorList>
            <consortium name="The Rice Annotation Project (RAP)"/>
        </authorList>
    </citation>
    <scope>NUCLEOTIDE SEQUENCE</scope>
</reference>
<feature type="region of interest" description="Disordered" evidence="1">
    <location>
        <begin position="42"/>
        <end position="101"/>
    </location>
</feature>
<proteinExistence type="predicted"/>
<reference evidence="4 5" key="3">
    <citation type="journal article" date="2005" name="Nature">
        <title>The map-based sequence of the rice genome.</title>
        <authorList>
            <consortium name="International rice genome sequencing project (IRGSP)"/>
            <person name="Matsumoto T."/>
            <person name="Wu J."/>
            <person name="Kanamori H."/>
            <person name="Katayose Y."/>
            <person name="Fujisawa M."/>
            <person name="Namiki N."/>
            <person name="Mizuno H."/>
            <person name="Yamamoto K."/>
            <person name="Antonio B.A."/>
            <person name="Baba T."/>
            <person name="Sakata K."/>
            <person name="Nagamura Y."/>
            <person name="Aoki H."/>
            <person name="Arikawa K."/>
            <person name="Arita K."/>
            <person name="Bito T."/>
            <person name="Chiden Y."/>
            <person name="Fujitsuka N."/>
            <person name="Fukunaka R."/>
            <person name="Hamada M."/>
            <person name="Harada C."/>
            <person name="Hayashi A."/>
            <person name="Hijishita S."/>
            <person name="Honda M."/>
            <person name="Hosokawa S."/>
            <person name="Ichikawa Y."/>
            <person name="Idonuma A."/>
            <person name="Iijima M."/>
            <person name="Ikeda M."/>
            <person name="Ikeno M."/>
            <person name="Ito K."/>
            <person name="Ito S."/>
            <person name="Ito T."/>
            <person name="Ito Y."/>
            <person name="Ito Y."/>
            <person name="Iwabuchi A."/>
            <person name="Kamiya K."/>
            <person name="Karasawa W."/>
            <person name="Kurita K."/>
            <person name="Katagiri S."/>
            <person name="Kikuta A."/>
            <person name="Kobayashi H."/>
            <person name="Kobayashi N."/>
            <person name="Machita K."/>
            <person name="Maehara T."/>
            <person name="Masukawa M."/>
            <person name="Mizubayashi T."/>
            <person name="Mukai Y."/>
            <person name="Nagasaki H."/>
            <person name="Nagata Y."/>
            <person name="Naito S."/>
            <person name="Nakashima M."/>
            <person name="Nakama Y."/>
            <person name="Nakamichi Y."/>
            <person name="Nakamura M."/>
            <person name="Meguro A."/>
            <person name="Negishi M."/>
            <person name="Ohta I."/>
            <person name="Ohta T."/>
            <person name="Okamoto M."/>
            <person name="Ono N."/>
            <person name="Saji S."/>
            <person name="Sakaguchi M."/>
            <person name="Sakai K."/>
            <person name="Shibata M."/>
            <person name="Shimokawa T."/>
            <person name="Song J."/>
            <person name="Takazaki Y."/>
            <person name="Terasawa K."/>
            <person name="Tsugane M."/>
            <person name="Tsuji K."/>
            <person name="Ueda S."/>
            <person name="Waki K."/>
            <person name="Yamagata H."/>
            <person name="Yamamoto M."/>
            <person name="Yamamoto S."/>
            <person name="Yamane H."/>
            <person name="Yoshiki S."/>
            <person name="Yoshihara R."/>
            <person name="Yukawa K."/>
            <person name="Zhong H."/>
            <person name="Yano M."/>
            <person name="Yuan Q."/>
            <person name="Ouyang S."/>
            <person name="Liu J."/>
            <person name="Jones K.M."/>
            <person name="Gansberger K."/>
            <person name="Moffat K."/>
            <person name="Hill J."/>
            <person name="Bera J."/>
            <person name="Fadrosh D."/>
            <person name="Jin S."/>
            <person name="Johri S."/>
            <person name="Kim M."/>
            <person name="Overton L."/>
            <person name="Reardon M."/>
            <person name="Tsitrin T."/>
            <person name="Vuong H."/>
            <person name="Weaver B."/>
            <person name="Ciecko A."/>
            <person name="Tallon L."/>
            <person name="Jackson J."/>
            <person name="Pai G."/>
            <person name="Aken S.V."/>
            <person name="Utterback T."/>
            <person name="Reidmuller S."/>
            <person name="Feldblyum T."/>
            <person name="Hsiao J."/>
            <person name="Zismann V."/>
            <person name="Iobst S."/>
            <person name="de Vazeille A.R."/>
            <person name="Buell C.R."/>
            <person name="Ying K."/>
            <person name="Li Y."/>
            <person name="Lu T."/>
            <person name="Huang Y."/>
            <person name="Zhao Q."/>
            <person name="Feng Q."/>
            <person name="Zhang L."/>
            <person name="Zhu J."/>
            <person name="Weng Q."/>
            <person name="Mu J."/>
            <person name="Lu Y."/>
            <person name="Fan D."/>
            <person name="Liu Y."/>
            <person name="Guan J."/>
            <person name="Zhang Y."/>
            <person name="Yu S."/>
            <person name="Liu X."/>
            <person name="Zhang Y."/>
            <person name="Hong G."/>
            <person name="Han B."/>
            <person name="Choisne N."/>
            <person name="Demange N."/>
            <person name="Orjeda G."/>
            <person name="Samain S."/>
            <person name="Cattolico L."/>
            <person name="Pelletier E."/>
            <person name="Couloux A."/>
            <person name="Segurens B."/>
            <person name="Wincker P."/>
            <person name="D'Hont A."/>
            <person name="Scarpelli C."/>
            <person name="Weissenbach J."/>
            <person name="Salanoubat M."/>
            <person name="Quetier F."/>
            <person name="Yu Y."/>
            <person name="Kim H.R."/>
            <person name="Rambo T."/>
            <person name="Currie J."/>
            <person name="Collura K."/>
            <person name="Luo M."/>
            <person name="Yang T."/>
            <person name="Ammiraju J.S.S."/>
            <person name="Engler F."/>
            <person name="Soderlund C."/>
            <person name="Wing R.A."/>
            <person name="Palmer L.E."/>
            <person name="de la Bastide M."/>
            <person name="Spiegel L."/>
            <person name="Nascimento L."/>
            <person name="Zutavern T."/>
            <person name="O'Shaughnessy A."/>
            <person name="Dike S."/>
            <person name="Dedhia N."/>
            <person name="Preston R."/>
            <person name="Balija V."/>
            <person name="McCombie W.R."/>
            <person name="Chow T."/>
            <person name="Chen H."/>
            <person name="Chung M."/>
            <person name="Chen C."/>
            <person name="Shaw J."/>
            <person name="Wu H."/>
            <person name="Hsiao K."/>
            <person name="Chao Y."/>
            <person name="Chu M."/>
            <person name="Cheng C."/>
            <person name="Hour A."/>
            <person name="Lee P."/>
            <person name="Lin S."/>
            <person name="Lin Y."/>
            <person name="Liou J."/>
            <person name="Liu S."/>
            <person name="Hsing Y."/>
            <person name="Raghuvanshi S."/>
            <person name="Mohanty A."/>
            <person name="Bharti A.K."/>
            <person name="Gaur A."/>
            <person name="Gupta V."/>
            <person name="Kumar D."/>
            <person name="Ravi V."/>
            <person name="Vij S."/>
            <person name="Kapur A."/>
            <person name="Khurana P."/>
            <person name="Khurana P."/>
            <person name="Khurana J.P."/>
            <person name="Tyagi A.K."/>
            <person name="Gaikwad K."/>
            <person name="Singh A."/>
            <person name="Dalal V."/>
            <person name="Srivastava S."/>
            <person name="Dixit A."/>
            <person name="Pal A.K."/>
            <person name="Ghazi I.A."/>
            <person name="Yadav M."/>
            <person name="Pandit A."/>
            <person name="Bhargava A."/>
            <person name="Sureshbabu K."/>
            <person name="Batra K."/>
            <person name="Sharma T.R."/>
            <person name="Mohapatra T."/>
            <person name="Singh N.K."/>
            <person name="Messing J."/>
            <person name="Nelson A.B."/>
            <person name="Fuks G."/>
            <person name="Kavchok S."/>
            <person name="Keizer G."/>
            <person name="Linton E."/>
            <person name="Llaca V."/>
            <person name="Song R."/>
            <person name="Tanyolac B."/>
            <person name="Young S."/>
            <person name="Ho-Il K."/>
            <person name="Hahn J.H."/>
            <person name="Sangsakoo G."/>
            <person name="Vanavichit A."/>
            <person name="de Mattos Luiz.A.T."/>
            <person name="Zimmer P.D."/>
            <person name="Malone G."/>
            <person name="Dellagostin O."/>
            <person name="de Oliveira A.C."/>
            <person name="Bevan M."/>
            <person name="Bancroft I."/>
            <person name="Minx P."/>
            <person name="Cordum H."/>
            <person name="Wilson R."/>
            <person name="Cheng Z."/>
            <person name="Jin W."/>
            <person name="Jiang J."/>
            <person name="Leong S.A."/>
            <person name="Iwama H."/>
            <person name="Gojobori T."/>
            <person name="Itoh T."/>
            <person name="Niimura Y."/>
            <person name="Fujii Y."/>
            <person name="Habara T."/>
            <person name="Sakai H."/>
            <person name="Sato Y."/>
            <person name="Wilson G."/>
            <person name="Kumar K."/>
            <person name="McCouch S."/>
            <person name="Juretic N."/>
            <person name="Hoen D."/>
            <person name="Wright S."/>
            <person name="Bruskiewich R."/>
            <person name="Bureau T."/>
            <person name="Miyao A."/>
            <person name="Hirochika H."/>
            <person name="Nishikawa T."/>
            <person name="Kadowaki K."/>
            <person name="Sugiura M."/>
            <person name="Burr B."/>
            <person name="Sasaki T."/>
        </authorList>
    </citation>
    <scope>NUCLEOTIDE SEQUENCE [LARGE SCALE GENOMIC DNA]</scope>
    <source>
        <strain evidence="5">cv. Nipponbare</strain>
    </source>
</reference>
<evidence type="ECO:0000313" key="2">
    <source>
        <dbReference type="EMBL" id="BAD10193.1"/>
    </source>
</evidence>
<dbReference type="EMBL" id="AP005254">
    <property type="protein sequence ID" value="BAD10233.1"/>
    <property type="molecule type" value="Genomic_DNA"/>
</dbReference>
<dbReference type="KEGG" id="dosa:Os08g0507350"/>
<feature type="compositionally biased region" description="Low complexity" evidence="1">
    <location>
        <begin position="57"/>
        <end position="72"/>
    </location>
</feature>
<reference evidence="3" key="2">
    <citation type="submission" date="2002-05" db="EMBL/GenBank/DDBJ databases">
        <title>Oryza sativa nipponbare(GA3) genomic DNA, chromosome 8, BAC clone:OSJNBb0064I19.</title>
        <authorList>
            <person name="Sasaki T."/>
            <person name="Matsumoto T."/>
            <person name="Katayose Y."/>
        </authorList>
    </citation>
    <scope>NUCLEOTIDE SEQUENCE</scope>
</reference>